<reference evidence="1 2" key="1">
    <citation type="submission" date="2022-04" db="EMBL/GenBank/DDBJ databases">
        <title>Positive selection, recombination, and allopatry shape intraspecific diversity of widespread and dominant cyanobacteria.</title>
        <authorList>
            <person name="Wei J."/>
            <person name="Shu W."/>
            <person name="Hu C."/>
        </authorList>
    </citation>
    <scope>NUCLEOTIDE SEQUENCE [LARGE SCALE GENOMIC DNA]</scope>
    <source>
        <strain evidence="1 2">GB2-A5</strain>
    </source>
</reference>
<keyword evidence="2" id="KW-1185">Reference proteome</keyword>
<sequence>MPSKEQRQKDDSVLFEVQNADSTHQNLIGKIVNLKWSGDPEVQEFVKTVTQDVSFNQTTEDSKKSGNLHPDRLNNWQRVGPLESLAGANPQDNIIVELQNPVVVSNANDERQSLIITKEPVQVVGRVYGLVSIIKRAEKNKDKFVVRHFNKTSQQFDGTRETIRIPQVPPDRNGITRSTNRGLEKSPFNSTGWYIYGAKDADGVFVTQAIEPRALMRLQADEVYVNQRAIAYINKIWKGTKRQKGTAKIILLEPKKQPITPQSLIDTPWREGDKAIVIHTYGGIGGKKAEPAPLGLVTGHFAYGIAKVVRDRITSELRFDIEYQQIYAHNPDGIVAGAIKWSSYMGDLQRGWLGNRPVSDIIVKFDAVTQDYDFDGIKLSPMDEFLRQLNIMMARYRIGDGTGGSVVTPATSCVQDANQALFVTIKQVEEEVKSNPRIQEWLRRHPQDTQTLRFKQLVKLGRSLEKQLAPLGIIRSDWEKNAENLAGIRATDGTLTTIFKALTTWRTMLPRRAHDEIATILLKNGATLWVIRTNQVGGFNPDIAPVAPTAILGHRTN</sequence>
<comment type="caution">
    <text evidence="1">The sequence shown here is derived from an EMBL/GenBank/DDBJ whole genome shotgun (WGS) entry which is preliminary data.</text>
</comment>
<protein>
    <submittedName>
        <fullName evidence="1">Abortive infection protein</fullName>
    </submittedName>
</protein>
<accession>A0ABV0JN50</accession>
<proteinExistence type="predicted"/>
<dbReference type="Proteomes" id="UP001442494">
    <property type="component" value="Unassembled WGS sequence"/>
</dbReference>
<gene>
    <name evidence="1" type="ORF">NDI37_10210</name>
</gene>
<name>A0ABV0JN50_9CYAN</name>
<organism evidence="1 2">
    <name type="scientific">Funiculus sociatus GB2-A5</name>
    <dbReference type="NCBI Taxonomy" id="2933946"/>
    <lineage>
        <taxon>Bacteria</taxon>
        <taxon>Bacillati</taxon>
        <taxon>Cyanobacteriota</taxon>
        <taxon>Cyanophyceae</taxon>
        <taxon>Coleofasciculales</taxon>
        <taxon>Coleofasciculaceae</taxon>
        <taxon>Funiculus</taxon>
    </lineage>
</organism>
<evidence type="ECO:0000313" key="2">
    <source>
        <dbReference type="Proteomes" id="UP001442494"/>
    </source>
</evidence>
<dbReference type="RefSeq" id="WP_199295170.1">
    <property type="nucleotide sequence ID" value="NZ_JAMPKK010000018.1"/>
</dbReference>
<evidence type="ECO:0000313" key="1">
    <source>
        <dbReference type="EMBL" id="MEP0864842.1"/>
    </source>
</evidence>
<dbReference type="EMBL" id="JAMPKK010000018">
    <property type="protein sequence ID" value="MEP0864842.1"/>
    <property type="molecule type" value="Genomic_DNA"/>
</dbReference>